<accession>A0A3D9SKP2</accession>
<name>A0A3D9SKP2_9ACTN</name>
<dbReference type="Proteomes" id="UP000256661">
    <property type="component" value="Unassembled WGS sequence"/>
</dbReference>
<dbReference type="RefSeq" id="WP_116022116.1">
    <property type="nucleotide sequence ID" value="NZ_QTTT01000001.1"/>
</dbReference>
<reference evidence="2 3" key="1">
    <citation type="submission" date="2018-08" db="EMBL/GenBank/DDBJ databases">
        <title>Sequencing the genomes of 1000 actinobacteria strains.</title>
        <authorList>
            <person name="Klenk H.-P."/>
        </authorList>
    </citation>
    <scope>NUCLEOTIDE SEQUENCE [LARGE SCALE GENOMIC DNA]</scope>
    <source>
        <strain evidence="2 3">DSM 43927</strain>
    </source>
</reference>
<organism evidence="2 3">
    <name type="scientific">Thermomonospora umbrina</name>
    <dbReference type="NCBI Taxonomy" id="111806"/>
    <lineage>
        <taxon>Bacteria</taxon>
        <taxon>Bacillati</taxon>
        <taxon>Actinomycetota</taxon>
        <taxon>Actinomycetes</taxon>
        <taxon>Streptosporangiales</taxon>
        <taxon>Thermomonosporaceae</taxon>
        <taxon>Thermomonospora</taxon>
    </lineage>
</organism>
<keyword evidence="1" id="KW-1133">Transmembrane helix</keyword>
<evidence type="ECO:0000313" key="2">
    <source>
        <dbReference type="EMBL" id="REE96479.1"/>
    </source>
</evidence>
<dbReference type="AlphaFoldDB" id="A0A3D9SKP2"/>
<gene>
    <name evidence="2" type="ORF">DFJ69_1916</name>
</gene>
<proteinExistence type="predicted"/>
<evidence type="ECO:0000256" key="1">
    <source>
        <dbReference type="SAM" id="Phobius"/>
    </source>
</evidence>
<evidence type="ECO:0000313" key="3">
    <source>
        <dbReference type="Proteomes" id="UP000256661"/>
    </source>
</evidence>
<protein>
    <submittedName>
        <fullName evidence="2">Uncharacterized protein</fullName>
    </submittedName>
</protein>
<keyword evidence="3" id="KW-1185">Reference proteome</keyword>
<sequence>MPSPAGFAWPLPRAVRAGVFAAVCVAFAVSAHLRAAEVVWTPAAAVVLPAAFGGAFGLTWILAGARLGTVGTAVWACTAQFVLHVCLGMVDGPSAASHGASHGVLHEASTQGGHASVSDGVIVAHLLAGVAFTLLLRHGESAVAVVSGFFGGTARAVLLLFRLPVPEAPELVHVGSRERRPTPRRLLVWSSPRVRRGPPFVES</sequence>
<feature type="transmembrane region" description="Helical" evidence="1">
    <location>
        <begin position="45"/>
        <end position="63"/>
    </location>
</feature>
<dbReference type="EMBL" id="QTTT01000001">
    <property type="protein sequence ID" value="REE96479.1"/>
    <property type="molecule type" value="Genomic_DNA"/>
</dbReference>
<comment type="caution">
    <text evidence="2">The sequence shown here is derived from an EMBL/GenBank/DDBJ whole genome shotgun (WGS) entry which is preliminary data.</text>
</comment>
<keyword evidence="1" id="KW-0812">Transmembrane</keyword>
<keyword evidence="1" id="KW-0472">Membrane</keyword>